<sequence>MTQLELLARQNEAAKYNICSSSVPASLELRPCGLPWRRLAEPPVMLKEWKFDPATNDVARRPDWPATEASSRFNEMRHMALSAAVRHRIAMRISRITMDDDVECLEFWGWATNRQKNEQSNVAHLNAHPTRNITA</sequence>
<name>A0AAD4I8D1_9PLEO</name>
<evidence type="ECO:0000313" key="1">
    <source>
        <dbReference type="EMBL" id="KAG9186674.1"/>
    </source>
</evidence>
<evidence type="ECO:0000313" key="2">
    <source>
        <dbReference type="Proteomes" id="UP001199106"/>
    </source>
</evidence>
<dbReference type="Proteomes" id="UP001199106">
    <property type="component" value="Unassembled WGS sequence"/>
</dbReference>
<keyword evidence="2" id="KW-1185">Reference proteome</keyword>
<gene>
    <name evidence="1" type="ORF">G6011_09782</name>
</gene>
<comment type="caution">
    <text evidence="1">The sequence shown here is derived from an EMBL/GenBank/DDBJ whole genome shotgun (WGS) entry which is preliminary data.</text>
</comment>
<dbReference type="AlphaFoldDB" id="A0AAD4I8D1"/>
<reference evidence="1" key="1">
    <citation type="submission" date="2021-07" db="EMBL/GenBank/DDBJ databases">
        <title>Genome Resource of American Ginseng Black Spot Pathogen Alternaria panax.</title>
        <authorList>
            <person name="Qiu C."/>
            <person name="Wang W."/>
            <person name="Liu Z."/>
        </authorList>
    </citation>
    <scope>NUCLEOTIDE SEQUENCE</scope>
    <source>
        <strain evidence="1">BNCC115425</strain>
    </source>
</reference>
<proteinExistence type="predicted"/>
<organism evidence="1 2">
    <name type="scientific">Alternaria panax</name>
    <dbReference type="NCBI Taxonomy" id="48097"/>
    <lineage>
        <taxon>Eukaryota</taxon>
        <taxon>Fungi</taxon>
        <taxon>Dikarya</taxon>
        <taxon>Ascomycota</taxon>
        <taxon>Pezizomycotina</taxon>
        <taxon>Dothideomycetes</taxon>
        <taxon>Pleosporomycetidae</taxon>
        <taxon>Pleosporales</taxon>
        <taxon>Pleosporineae</taxon>
        <taxon>Pleosporaceae</taxon>
        <taxon>Alternaria</taxon>
        <taxon>Alternaria sect. Panax</taxon>
    </lineage>
</organism>
<accession>A0AAD4I8D1</accession>
<protein>
    <submittedName>
        <fullName evidence="1">Uncharacterized protein</fullName>
    </submittedName>
</protein>
<dbReference type="EMBL" id="JAANER010000008">
    <property type="protein sequence ID" value="KAG9186674.1"/>
    <property type="molecule type" value="Genomic_DNA"/>
</dbReference>